<dbReference type="RefSeq" id="WP_343858802.1">
    <property type="nucleotide sequence ID" value="NZ_BAAACX010000007.1"/>
</dbReference>
<proteinExistence type="predicted"/>
<accession>A0ABN0Y497</accession>
<gene>
    <name evidence="1" type="ORF">GCM10008933_12310</name>
</gene>
<reference evidence="1 2" key="1">
    <citation type="journal article" date="2019" name="Int. J. Syst. Evol. Microbiol.">
        <title>The Global Catalogue of Microorganisms (GCM) 10K type strain sequencing project: providing services to taxonomists for standard genome sequencing and annotation.</title>
        <authorList>
            <consortium name="The Broad Institute Genomics Platform"/>
            <consortium name="The Broad Institute Genome Sequencing Center for Infectious Disease"/>
            <person name="Wu L."/>
            <person name="Ma J."/>
        </authorList>
    </citation>
    <scope>NUCLEOTIDE SEQUENCE [LARGE SCALE GENOMIC DNA]</scope>
    <source>
        <strain evidence="1 2">JCM 12774</strain>
    </source>
</reference>
<protein>
    <submittedName>
        <fullName evidence="1">Uncharacterized protein</fullName>
    </submittedName>
</protein>
<organism evidence="1 2">
    <name type="scientific">Paenibacillus motobuensis</name>
    <dbReference type="NCBI Taxonomy" id="295324"/>
    <lineage>
        <taxon>Bacteria</taxon>
        <taxon>Bacillati</taxon>
        <taxon>Bacillota</taxon>
        <taxon>Bacilli</taxon>
        <taxon>Bacillales</taxon>
        <taxon>Paenibacillaceae</taxon>
        <taxon>Paenibacillus</taxon>
    </lineage>
</organism>
<dbReference type="Proteomes" id="UP001500340">
    <property type="component" value="Unassembled WGS sequence"/>
</dbReference>
<dbReference type="Pfam" id="PF24175">
    <property type="entry name" value="SU10_adaptor"/>
    <property type="match status" value="1"/>
</dbReference>
<keyword evidence="2" id="KW-1185">Reference proteome</keyword>
<name>A0ABN0Y497_9BACL</name>
<evidence type="ECO:0000313" key="2">
    <source>
        <dbReference type="Proteomes" id="UP001500340"/>
    </source>
</evidence>
<dbReference type="EMBL" id="BAAACX010000007">
    <property type="protein sequence ID" value="GAA0382688.1"/>
    <property type="molecule type" value="Genomic_DNA"/>
</dbReference>
<evidence type="ECO:0000313" key="1">
    <source>
        <dbReference type="EMBL" id="GAA0382688.1"/>
    </source>
</evidence>
<sequence>MNVGDIIKEADLLVPNEVPTADKIVWLNAINQDFFNVVKIPKITKFNCTAAKQDYILPNDVRSKNIDLLMVGMFRYQSLDRDAVTPAQNAYSFDDVSHTLSIYPAPYSDLQGVLRYRRVGTTTFVSTNLTVVPDPPEEYHWTFIPALAAYIANTQDDGVKASNYESQYKAAWNVAAQNYQGGDG</sequence>
<dbReference type="InterPro" id="IPR056209">
    <property type="entry name" value="SU10_adaptor"/>
</dbReference>
<comment type="caution">
    <text evidence="1">The sequence shown here is derived from an EMBL/GenBank/DDBJ whole genome shotgun (WGS) entry which is preliminary data.</text>
</comment>